<comment type="caution">
    <text evidence="1">The sequence shown here is derived from an EMBL/GenBank/DDBJ whole genome shotgun (WGS) entry which is preliminary data.</text>
</comment>
<dbReference type="Proteomes" id="UP001281003">
    <property type="component" value="Unassembled WGS sequence"/>
</dbReference>
<gene>
    <name evidence="1" type="ORF">B0T20DRAFT_104369</name>
</gene>
<evidence type="ECO:0000313" key="2">
    <source>
        <dbReference type="Proteomes" id="UP001281003"/>
    </source>
</evidence>
<dbReference type="AlphaFoldDB" id="A0AAE0U2G5"/>
<evidence type="ECO:0000313" key="1">
    <source>
        <dbReference type="EMBL" id="KAK3388386.1"/>
    </source>
</evidence>
<proteinExistence type="predicted"/>
<reference evidence="1" key="1">
    <citation type="journal article" date="2023" name="Mol. Phylogenet. Evol.">
        <title>Genome-scale phylogeny and comparative genomics of the fungal order Sordariales.</title>
        <authorList>
            <person name="Hensen N."/>
            <person name="Bonometti L."/>
            <person name="Westerberg I."/>
            <person name="Brannstrom I.O."/>
            <person name="Guillou S."/>
            <person name="Cros-Aarteil S."/>
            <person name="Calhoun S."/>
            <person name="Haridas S."/>
            <person name="Kuo A."/>
            <person name="Mondo S."/>
            <person name="Pangilinan J."/>
            <person name="Riley R."/>
            <person name="LaButti K."/>
            <person name="Andreopoulos B."/>
            <person name="Lipzen A."/>
            <person name="Chen C."/>
            <person name="Yan M."/>
            <person name="Daum C."/>
            <person name="Ng V."/>
            <person name="Clum A."/>
            <person name="Steindorff A."/>
            <person name="Ohm R.A."/>
            <person name="Martin F."/>
            <person name="Silar P."/>
            <person name="Natvig D.O."/>
            <person name="Lalanne C."/>
            <person name="Gautier V."/>
            <person name="Ament-Velasquez S.L."/>
            <person name="Kruys A."/>
            <person name="Hutchinson M.I."/>
            <person name="Powell A.J."/>
            <person name="Barry K."/>
            <person name="Miller A.N."/>
            <person name="Grigoriev I.V."/>
            <person name="Debuchy R."/>
            <person name="Gladieux P."/>
            <person name="Hiltunen Thoren M."/>
            <person name="Johannesson H."/>
        </authorList>
    </citation>
    <scope>NUCLEOTIDE SEQUENCE</scope>
    <source>
        <strain evidence="1">FGSC 1904</strain>
    </source>
</reference>
<keyword evidence="2" id="KW-1185">Reference proteome</keyword>
<dbReference type="EMBL" id="JAUTDP010000016">
    <property type="protein sequence ID" value="KAK3388386.1"/>
    <property type="molecule type" value="Genomic_DNA"/>
</dbReference>
<reference evidence="1" key="2">
    <citation type="submission" date="2023-07" db="EMBL/GenBank/DDBJ databases">
        <authorList>
            <consortium name="Lawrence Berkeley National Laboratory"/>
            <person name="Haridas S."/>
            <person name="Hensen N."/>
            <person name="Bonometti L."/>
            <person name="Westerberg I."/>
            <person name="Brannstrom I.O."/>
            <person name="Guillou S."/>
            <person name="Cros-Aarteil S."/>
            <person name="Calhoun S."/>
            <person name="Kuo A."/>
            <person name="Mondo S."/>
            <person name="Pangilinan J."/>
            <person name="Riley R."/>
            <person name="LaButti K."/>
            <person name="Andreopoulos B."/>
            <person name="Lipzen A."/>
            <person name="Chen C."/>
            <person name="Yanf M."/>
            <person name="Daum C."/>
            <person name="Ng V."/>
            <person name="Clum A."/>
            <person name="Steindorff A."/>
            <person name="Ohm R."/>
            <person name="Martin F."/>
            <person name="Silar P."/>
            <person name="Natvig D."/>
            <person name="Lalanne C."/>
            <person name="Gautier V."/>
            <person name="Ament-velasquez S.L."/>
            <person name="Kruys A."/>
            <person name="Hutchinson M.I."/>
            <person name="Powell A.J."/>
            <person name="Barry K."/>
            <person name="Miller A.N."/>
            <person name="Grigoriev I.V."/>
            <person name="Debuchy R."/>
            <person name="Gladieux P."/>
            <person name="Thoren M.H."/>
            <person name="Johannesson H."/>
        </authorList>
    </citation>
    <scope>NUCLEOTIDE SEQUENCE</scope>
    <source>
        <strain evidence="1">FGSC 1904</strain>
    </source>
</reference>
<organism evidence="1 2">
    <name type="scientific">Sordaria brevicollis</name>
    <dbReference type="NCBI Taxonomy" id="83679"/>
    <lineage>
        <taxon>Eukaryota</taxon>
        <taxon>Fungi</taxon>
        <taxon>Dikarya</taxon>
        <taxon>Ascomycota</taxon>
        <taxon>Pezizomycotina</taxon>
        <taxon>Sordariomycetes</taxon>
        <taxon>Sordariomycetidae</taxon>
        <taxon>Sordariales</taxon>
        <taxon>Sordariaceae</taxon>
        <taxon>Sordaria</taxon>
    </lineage>
</organism>
<sequence length="137" mass="16304">MDLHPSHDAGPADVLRLVPIPRLLEDFSNWVEWEHATFFHLSYYNLAGLVLEEVIPAPPRDYSRAELRRRHHAYAIIFSGVQNLMRTLTEDSSYAPAYVLRGWYVRDYNPAALYRHLRDMRFRIMMVRLDWYGPNWV</sequence>
<protein>
    <submittedName>
        <fullName evidence="1">Uncharacterized protein</fullName>
    </submittedName>
</protein>
<name>A0AAE0U2G5_SORBR</name>
<accession>A0AAE0U2G5</accession>